<dbReference type="OrthoDB" id="4659845at2759"/>
<dbReference type="Proteomes" id="UP000319160">
    <property type="component" value="Unassembled WGS sequence"/>
</dbReference>
<proteinExistence type="predicted"/>
<sequence length="263" mass="29861">MDLDTSDSSSSDSESSGSESTSSESKWPAGNVYLTPGFLELCQERLVRVKDSFRKFLEEQDPEVGFKLEWMLRHVCERCFATISFIARQVPRKPPMDPFLATVTNELASELQAIIGNDKPPAFISAIDALPNPEWDEVFQGYCRVLEASVETYVIGDNPVYQSKLADAAAPDQVFRILRKMIVSLQKFPCLQNYTKRVLRKLEGSRSGAVWTQWWLKEAQINPPPKRKLDELGLDEDAKERILQEMSKYPKLNRLLSCPPGLQ</sequence>
<dbReference type="AlphaFoldDB" id="A0A553I290"/>
<feature type="compositionally biased region" description="Low complexity" evidence="1">
    <location>
        <begin position="1"/>
        <end position="25"/>
    </location>
</feature>
<evidence type="ECO:0000313" key="2">
    <source>
        <dbReference type="EMBL" id="TRX94319.1"/>
    </source>
</evidence>
<gene>
    <name evidence="2" type="ORF">FHL15_004786</name>
</gene>
<comment type="caution">
    <text evidence="2">The sequence shown here is derived from an EMBL/GenBank/DDBJ whole genome shotgun (WGS) entry which is preliminary data.</text>
</comment>
<feature type="region of interest" description="Disordered" evidence="1">
    <location>
        <begin position="1"/>
        <end position="28"/>
    </location>
</feature>
<keyword evidence="3" id="KW-1185">Reference proteome</keyword>
<name>A0A553I290_9PEZI</name>
<reference evidence="3" key="1">
    <citation type="submission" date="2019-06" db="EMBL/GenBank/DDBJ databases">
        <title>Draft genome sequence of the griseofulvin-producing fungus Xylaria cubensis strain G536.</title>
        <authorList>
            <person name="Mead M.E."/>
            <person name="Raja H.A."/>
            <person name="Steenwyk J.L."/>
            <person name="Knowles S.L."/>
            <person name="Oberlies N.H."/>
            <person name="Rokas A."/>
        </authorList>
    </citation>
    <scope>NUCLEOTIDE SEQUENCE [LARGE SCALE GENOMIC DNA]</scope>
    <source>
        <strain evidence="3">G536</strain>
    </source>
</reference>
<dbReference type="EMBL" id="VFLP01000023">
    <property type="protein sequence ID" value="TRX94319.1"/>
    <property type="molecule type" value="Genomic_DNA"/>
</dbReference>
<evidence type="ECO:0000256" key="1">
    <source>
        <dbReference type="SAM" id="MobiDB-lite"/>
    </source>
</evidence>
<organism evidence="2 3">
    <name type="scientific">Xylaria flabelliformis</name>
    <dbReference type="NCBI Taxonomy" id="2512241"/>
    <lineage>
        <taxon>Eukaryota</taxon>
        <taxon>Fungi</taxon>
        <taxon>Dikarya</taxon>
        <taxon>Ascomycota</taxon>
        <taxon>Pezizomycotina</taxon>
        <taxon>Sordariomycetes</taxon>
        <taxon>Xylariomycetidae</taxon>
        <taxon>Xylariales</taxon>
        <taxon>Xylariaceae</taxon>
        <taxon>Xylaria</taxon>
    </lineage>
</organism>
<evidence type="ECO:0000313" key="3">
    <source>
        <dbReference type="Proteomes" id="UP000319160"/>
    </source>
</evidence>
<protein>
    <submittedName>
        <fullName evidence="2">Uncharacterized protein</fullName>
    </submittedName>
</protein>
<accession>A0A553I290</accession>